<feature type="binding site" evidence="8 10">
    <location>
        <position position="84"/>
    </location>
    <ligand>
        <name>3-methyl-2-oxobutanoate</name>
        <dbReference type="ChEBI" id="CHEBI:11851"/>
    </ligand>
</feature>
<evidence type="ECO:0000256" key="1">
    <source>
        <dbReference type="ARBA" id="ARBA00005033"/>
    </source>
</evidence>
<dbReference type="InterPro" id="IPR003700">
    <property type="entry name" value="Pantoate_hydroxy_MeTrfase"/>
</dbReference>
<feature type="binding site" evidence="8 10">
    <location>
        <position position="112"/>
    </location>
    <ligand>
        <name>3-methyl-2-oxobutanoate</name>
        <dbReference type="ChEBI" id="CHEBI:11851"/>
    </ligand>
</feature>
<evidence type="ECO:0000256" key="7">
    <source>
        <dbReference type="ARBA" id="ARBA00056497"/>
    </source>
</evidence>
<dbReference type="Pfam" id="PF02548">
    <property type="entry name" value="Pantoate_transf"/>
    <property type="match status" value="1"/>
</dbReference>
<dbReference type="InterPro" id="IPR015813">
    <property type="entry name" value="Pyrv/PenolPyrv_kinase-like_dom"/>
</dbReference>
<dbReference type="GO" id="GO:0003864">
    <property type="term" value="F:3-methyl-2-oxobutanoate hydroxymethyltransferase activity"/>
    <property type="evidence" value="ECO:0007669"/>
    <property type="project" value="UniProtKB-UniRule"/>
</dbReference>
<keyword evidence="4 8" id="KW-0566">Pantothenate biosynthesis</keyword>
<evidence type="ECO:0000256" key="8">
    <source>
        <dbReference type="HAMAP-Rule" id="MF_00156"/>
    </source>
</evidence>
<dbReference type="RefSeq" id="WP_062475892.1">
    <property type="nucleotide sequence ID" value="NZ_CP013650.1"/>
</dbReference>
<dbReference type="NCBIfam" id="TIGR00222">
    <property type="entry name" value="panB"/>
    <property type="match status" value="1"/>
</dbReference>
<proteinExistence type="inferred from homology"/>
<dbReference type="PIRSF" id="PIRSF000388">
    <property type="entry name" value="Pantoate_hydroxy_MeTrfase"/>
    <property type="match status" value="1"/>
</dbReference>
<organism evidence="12 13">
    <name type="scientific">Lacimicrobium alkaliphilum</name>
    <dbReference type="NCBI Taxonomy" id="1526571"/>
    <lineage>
        <taxon>Bacteria</taxon>
        <taxon>Pseudomonadati</taxon>
        <taxon>Pseudomonadota</taxon>
        <taxon>Gammaproteobacteria</taxon>
        <taxon>Alteromonadales</taxon>
        <taxon>Alteromonadaceae</taxon>
        <taxon>Lacimicrobium</taxon>
    </lineage>
</organism>
<comment type="subcellular location">
    <subcellularLocation>
        <location evidence="8">Cytoplasm</location>
    </subcellularLocation>
</comment>
<evidence type="ECO:0000313" key="12">
    <source>
        <dbReference type="EMBL" id="ALS97225.1"/>
    </source>
</evidence>
<keyword evidence="6 8" id="KW-0479">Metal-binding</keyword>
<gene>
    <name evidence="8 12" type="primary">panB</name>
    <name evidence="12" type="ORF">AT746_02310</name>
</gene>
<evidence type="ECO:0000256" key="5">
    <source>
        <dbReference type="ARBA" id="ARBA00022679"/>
    </source>
</evidence>
<keyword evidence="8" id="KW-0963">Cytoplasm</keyword>
<dbReference type="AlphaFoldDB" id="A0A0U3B162"/>
<dbReference type="PANTHER" id="PTHR20881">
    <property type="entry name" value="3-METHYL-2-OXOBUTANOATE HYDROXYMETHYLTRANSFERASE"/>
    <property type="match status" value="1"/>
</dbReference>
<dbReference type="SUPFAM" id="SSF51621">
    <property type="entry name" value="Phosphoenolpyruvate/pyruvate domain"/>
    <property type="match status" value="1"/>
</dbReference>
<dbReference type="KEGG" id="lal:AT746_02310"/>
<keyword evidence="8 11" id="KW-0460">Magnesium</keyword>
<keyword evidence="5 8" id="KW-0808">Transferase</keyword>
<dbReference type="Proteomes" id="UP000068447">
    <property type="component" value="Chromosome"/>
</dbReference>
<evidence type="ECO:0000256" key="10">
    <source>
        <dbReference type="PIRSR" id="PIRSR000388-2"/>
    </source>
</evidence>
<evidence type="ECO:0000256" key="3">
    <source>
        <dbReference type="ARBA" id="ARBA00011424"/>
    </source>
</evidence>
<comment type="cofactor">
    <cofactor evidence="8 11">
        <name>Mg(2+)</name>
        <dbReference type="ChEBI" id="CHEBI:18420"/>
    </cofactor>
    <text evidence="8 11">Binds 1 Mg(2+) ion per subunit.</text>
</comment>
<dbReference type="GO" id="GO:0032259">
    <property type="term" value="P:methylation"/>
    <property type="evidence" value="ECO:0007669"/>
    <property type="project" value="UniProtKB-KW"/>
</dbReference>
<name>A0A0U3B162_9ALTE</name>
<dbReference type="GO" id="GO:0005737">
    <property type="term" value="C:cytoplasm"/>
    <property type="evidence" value="ECO:0007669"/>
    <property type="project" value="UniProtKB-SubCell"/>
</dbReference>
<dbReference type="EMBL" id="CP013650">
    <property type="protein sequence ID" value="ALS97225.1"/>
    <property type="molecule type" value="Genomic_DNA"/>
</dbReference>
<evidence type="ECO:0000256" key="2">
    <source>
        <dbReference type="ARBA" id="ARBA00008676"/>
    </source>
</evidence>
<comment type="pathway">
    <text evidence="1 8">Cofactor biosynthesis; (R)-pantothenate biosynthesis; (R)-pantoate from 3-methyl-2-oxobutanoate: step 1/2.</text>
</comment>
<dbReference type="GO" id="GO:0000287">
    <property type="term" value="F:magnesium ion binding"/>
    <property type="evidence" value="ECO:0007669"/>
    <property type="project" value="TreeGrafter"/>
</dbReference>
<dbReference type="FunFam" id="3.20.20.60:FF:000003">
    <property type="entry name" value="3-methyl-2-oxobutanoate hydroxymethyltransferase"/>
    <property type="match status" value="1"/>
</dbReference>
<comment type="catalytic activity">
    <reaction evidence="8">
        <text>(6R)-5,10-methylene-5,6,7,8-tetrahydrofolate + 3-methyl-2-oxobutanoate + H2O = 2-dehydropantoate + (6S)-5,6,7,8-tetrahydrofolate</text>
        <dbReference type="Rhea" id="RHEA:11824"/>
        <dbReference type="ChEBI" id="CHEBI:11561"/>
        <dbReference type="ChEBI" id="CHEBI:11851"/>
        <dbReference type="ChEBI" id="CHEBI:15377"/>
        <dbReference type="ChEBI" id="CHEBI:15636"/>
        <dbReference type="ChEBI" id="CHEBI:57453"/>
        <dbReference type="EC" id="2.1.2.11"/>
    </reaction>
</comment>
<accession>A0A0U3B162</accession>
<feature type="binding site" evidence="8 11">
    <location>
        <position position="45"/>
    </location>
    <ligand>
        <name>Mg(2+)</name>
        <dbReference type="ChEBI" id="CHEBI:18420"/>
    </ligand>
</feature>
<evidence type="ECO:0000313" key="13">
    <source>
        <dbReference type="Proteomes" id="UP000068447"/>
    </source>
</evidence>
<dbReference type="NCBIfam" id="NF001452">
    <property type="entry name" value="PRK00311.1"/>
    <property type="match status" value="1"/>
</dbReference>
<dbReference type="PANTHER" id="PTHR20881:SF0">
    <property type="entry name" value="3-METHYL-2-OXOBUTANOATE HYDROXYMETHYLTRANSFERASE"/>
    <property type="match status" value="1"/>
</dbReference>
<reference evidence="12 13" key="1">
    <citation type="submission" date="2015-12" db="EMBL/GenBank/DDBJ databases">
        <title>Complete genome of Lacimicrobium alkaliphilum KCTC 32984.</title>
        <authorList>
            <person name="Kim S.-G."/>
            <person name="Lee Y.-J."/>
        </authorList>
    </citation>
    <scope>NUCLEOTIDE SEQUENCE [LARGE SCALE GENOMIC DNA]</scope>
    <source>
        <strain evidence="12 13">YelD216</strain>
    </source>
</reference>
<feature type="active site" description="Proton acceptor" evidence="8 9">
    <location>
        <position position="181"/>
    </location>
</feature>
<dbReference type="EC" id="2.1.2.11" evidence="8"/>
<sequence>MKKVTISTLIKMKQQGERITVITAYDASFAKLFDEQGMDAILIGDSLGMVLMGEDDTLPVTIEQMVYHTRSVKKGTQRAFVIADMPFMSYATTEQTYTNAARLMAAGASMVKMEGGDWLLDSVRGLTERGIPVCGHLGLTPQSVHKLGGFRVQGREQQQAEDLINQAMALENAGAQMLVLECVPTELARRVTEALSIPVIGIGAGPDTDGQVLVMHDMLGVSANYMPKFSKNYLALCGDIRKAVSLYIEEVKQGKFPTDEQSFS</sequence>
<comment type="function">
    <text evidence="7 8">Catalyzes the reversible reaction in which hydroxymethyl group from 5,10-methylenetetrahydrofolate is transferred onto alpha-ketoisovalerate to form ketopantoate.</text>
</comment>
<feature type="binding site" evidence="8 11">
    <location>
        <position position="114"/>
    </location>
    <ligand>
        <name>Mg(2+)</name>
        <dbReference type="ChEBI" id="CHEBI:18420"/>
    </ligand>
</feature>
<keyword evidence="13" id="KW-1185">Reference proteome</keyword>
<comment type="subunit">
    <text evidence="3 8">Homodecamer; pentamer of dimers.</text>
</comment>
<dbReference type="CDD" id="cd06557">
    <property type="entry name" value="KPHMT-like"/>
    <property type="match status" value="1"/>
</dbReference>
<comment type="similarity">
    <text evidence="2 8">Belongs to the PanB family.</text>
</comment>
<feature type="binding site" evidence="8 11">
    <location>
        <position position="84"/>
    </location>
    <ligand>
        <name>Mg(2+)</name>
        <dbReference type="ChEBI" id="CHEBI:18420"/>
    </ligand>
</feature>
<dbReference type="OrthoDB" id="9781789at2"/>
<dbReference type="STRING" id="1526571.AT746_02310"/>
<evidence type="ECO:0000256" key="9">
    <source>
        <dbReference type="PIRSR" id="PIRSR000388-1"/>
    </source>
</evidence>
<dbReference type="InterPro" id="IPR040442">
    <property type="entry name" value="Pyrv_kinase-like_dom_sf"/>
</dbReference>
<protein>
    <recommendedName>
        <fullName evidence="8">3-methyl-2-oxobutanoate hydroxymethyltransferase</fullName>
        <ecNumber evidence="8">2.1.2.11</ecNumber>
    </recommendedName>
    <alternativeName>
        <fullName evidence="8">Ketopantoate hydroxymethyltransferase</fullName>
        <shortName evidence="8">KPHMT</shortName>
    </alternativeName>
</protein>
<dbReference type="GO" id="GO:0008168">
    <property type="term" value="F:methyltransferase activity"/>
    <property type="evidence" value="ECO:0007669"/>
    <property type="project" value="UniProtKB-KW"/>
</dbReference>
<evidence type="ECO:0000256" key="6">
    <source>
        <dbReference type="ARBA" id="ARBA00022723"/>
    </source>
</evidence>
<feature type="binding site" evidence="8 10">
    <location>
        <begin position="45"/>
        <end position="46"/>
    </location>
    <ligand>
        <name>3-methyl-2-oxobutanoate</name>
        <dbReference type="ChEBI" id="CHEBI:11851"/>
    </ligand>
</feature>
<dbReference type="UniPathway" id="UPA00028">
    <property type="reaction ID" value="UER00003"/>
</dbReference>
<evidence type="ECO:0000256" key="4">
    <source>
        <dbReference type="ARBA" id="ARBA00022655"/>
    </source>
</evidence>
<dbReference type="Gene3D" id="3.20.20.60">
    <property type="entry name" value="Phosphoenolpyruvate-binding domains"/>
    <property type="match status" value="1"/>
</dbReference>
<keyword evidence="12" id="KW-0489">Methyltransferase</keyword>
<dbReference type="HAMAP" id="MF_00156">
    <property type="entry name" value="PanB"/>
    <property type="match status" value="1"/>
</dbReference>
<evidence type="ECO:0000256" key="11">
    <source>
        <dbReference type="PIRSR" id="PIRSR000388-3"/>
    </source>
</evidence>
<dbReference type="GO" id="GO:0015940">
    <property type="term" value="P:pantothenate biosynthetic process"/>
    <property type="evidence" value="ECO:0007669"/>
    <property type="project" value="UniProtKB-UniRule"/>
</dbReference>